<dbReference type="InterPro" id="IPR001810">
    <property type="entry name" value="F-box_dom"/>
</dbReference>
<sequence>MPVGLNDLPQELLTKILDYLPVESCLKVAKDELGDIFSIFQALGHVSISLDIESFIVDYLRMHRRLKTFSLSFLKEVGFIKYLEWDCDVELQLTDIPEGCSEIHCANEDHKYITDRLLEHLCGHNKTSLNSTTTL</sequence>
<evidence type="ECO:0000313" key="3">
    <source>
        <dbReference type="Proteomes" id="UP000053660"/>
    </source>
</evidence>
<dbReference type="PROSITE" id="PS50181">
    <property type="entry name" value="FBOX"/>
    <property type="match status" value="1"/>
</dbReference>
<dbReference type="Proteomes" id="UP000053660">
    <property type="component" value="Unassembled WGS sequence"/>
</dbReference>
<protein>
    <recommendedName>
        <fullName evidence="1">F-box domain-containing protein</fullName>
    </recommendedName>
</protein>
<keyword evidence="3" id="KW-1185">Reference proteome</keyword>
<feature type="domain" description="F-box" evidence="1">
    <location>
        <begin position="2"/>
        <end position="29"/>
    </location>
</feature>
<dbReference type="EMBL" id="KN551607">
    <property type="protein sequence ID" value="KHJ92049.1"/>
    <property type="molecule type" value="Genomic_DNA"/>
</dbReference>
<accession>A0A0B1T493</accession>
<gene>
    <name evidence="2" type="ORF">OESDEN_08072</name>
</gene>
<reference evidence="2 3" key="1">
    <citation type="submission" date="2014-03" db="EMBL/GenBank/DDBJ databases">
        <title>Draft genome of the hookworm Oesophagostomum dentatum.</title>
        <authorList>
            <person name="Mitreva M."/>
        </authorList>
    </citation>
    <scope>NUCLEOTIDE SEQUENCE [LARGE SCALE GENOMIC DNA]</scope>
    <source>
        <strain evidence="2 3">OD-Hann</strain>
    </source>
</reference>
<evidence type="ECO:0000259" key="1">
    <source>
        <dbReference type="PROSITE" id="PS50181"/>
    </source>
</evidence>
<evidence type="ECO:0000313" key="2">
    <source>
        <dbReference type="EMBL" id="KHJ92049.1"/>
    </source>
</evidence>
<dbReference type="AlphaFoldDB" id="A0A0B1T493"/>
<dbReference type="OrthoDB" id="5864277at2759"/>
<name>A0A0B1T493_OESDE</name>
<proteinExistence type="predicted"/>
<organism evidence="2 3">
    <name type="scientific">Oesophagostomum dentatum</name>
    <name type="common">Nodular worm</name>
    <dbReference type="NCBI Taxonomy" id="61180"/>
    <lineage>
        <taxon>Eukaryota</taxon>
        <taxon>Metazoa</taxon>
        <taxon>Ecdysozoa</taxon>
        <taxon>Nematoda</taxon>
        <taxon>Chromadorea</taxon>
        <taxon>Rhabditida</taxon>
        <taxon>Rhabditina</taxon>
        <taxon>Rhabditomorpha</taxon>
        <taxon>Strongyloidea</taxon>
        <taxon>Strongylidae</taxon>
        <taxon>Oesophagostomum</taxon>
    </lineage>
</organism>